<dbReference type="AlphaFoldDB" id="A0A498CBS9"/>
<reference evidence="1 2" key="1">
    <citation type="submission" date="2018-10" db="EMBL/GenBank/DDBJ databases">
        <title>Genomic Encyclopedia of Type Strains, Phase IV (KMG-IV): sequencing the most valuable type-strain genomes for metagenomic binning, comparative biology and taxonomic classification.</title>
        <authorList>
            <person name="Goeker M."/>
        </authorList>
    </citation>
    <scope>NUCLEOTIDE SEQUENCE [LARGE SCALE GENOMIC DNA]</scope>
    <source>
        <strain evidence="1 2">DSM 12769</strain>
    </source>
</reference>
<dbReference type="Proteomes" id="UP000275461">
    <property type="component" value="Unassembled WGS sequence"/>
</dbReference>
<gene>
    <name evidence="1" type="ORF">DFR31_0536</name>
</gene>
<organism evidence="1 2">
    <name type="scientific">Alkalispirillum mobile</name>
    <dbReference type="NCBI Taxonomy" id="85925"/>
    <lineage>
        <taxon>Bacteria</taxon>
        <taxon>Pseudomonadati</taxon>
        <taxon>Pseudomonadota</taxon>
        <taxon>Gammaproteobacteria</taxon>
        <taxon>Chromatiales</taxon>
        <taxon>Ectothiorhodospiraceae</taxon>
        <taxon>Alkalispirillum</taxon>
    </lineage>
</organism>
<proteinExistence type="predicted"/>
<name>A0A498CBS9_9GAMM</name>
<protein>
    <submittedName>
        <fullName evidence="1">Uncharacterized protein</fullName>
    </submittedName>
</protein>
<dbReference type="EMBL" id="RCDA01000001">
    <property type="protein sequence ID" value="RLK50630.1"/>
    <property type="molecule type" value="Genomic_DNA"/>
</dbReference>
<sequence>MVAATLVVSGCSGDDVPEAEALEEAVQANYEAQPRGCFDQVYLQWFNEFPIERPSGLGSNEVGPVLDALEGLGVIEVRNSGDRDEYHLTADGEPYYREGVGLCFVEFTLTGLHELSSPFELQGRTVMTAVAESRPKLADFAGRDDFQVLLEASREKWARSVGNPRLDELVDYHREGEGFTEEVTFVKDEQGWRVSKR</sequence>
<evidence type="ECO:0000313" key="1">
    <source>
        <dbReference type="EMBL" id="RLK50630.1"/>
    </source>
</evidence>
<evidence type="ECO:0000313" key="2">
    <source>
        <dbReference type="Proteomes" id="UP000275461"/>
    </source>
</evidence>
<accession>A0A498CBS9</accession>
<keyword evidence="2" id="KW-1185">Reference proteome</keyword>
<comment type="caution">
    <text evidence="1">The sequence shown here is derived from an EMBL/GenBank/DDBJ whole genome shotgun (WGS) entry which is preliminary data.</text>
</comment>